<name>A0A6V8R5L9_TRIAP</name>
<keyword evidence="10" id="KW-0325">Glycoprotein</keyword>
<evidence type="ECO:0000256" key="1">
    <source>
        <dbReference type="ARBA" id="ARBA00004116"/>
    </source>
</evidence>
<evidence type="ECO:0000256" key="5">
    <source>
        <dbReference type="ARBA" id="ARBA00022670"/>
    </source>
</evidence>
<keyword evidence="4 13" id="KW-0121">Carboxypeptidase</keyword>
<keyword evidence="7 13" id="KW-0378">Hydrolase</keyword>
<keyword evidence="9" id="KW-1015">Disulfide bond</keyword>
<evidence type="ECO:0000256" key="8">
    <source>
        <dbReference type="ARBA" id="ARBA00023145"/>
    </source>
</evidence>
<dbReference type="Gene3D" id="1.10.287.410">
    <property type="match status" value="1"/>
</dbReference>
<dbReference type="FunFam" id="1.10.287.410:FF:000001">
    <property type="entry name" value="Carboxypeptidase Y"/>
    <property type="match status" value="1"/>
</dbReference>
<dbReference type="Pfam" id="PF00450">
    <property type="entry name" value="Peptidase_S10"/>
    <property type="match status" value="1"/>
</dbReference>
<comment type="subcellular location">
    <subcellularLocation>
        <location evidence="1">Vacuole</location>
    </subcellularLocation>
</comment>
<dbReference type="GO" id="GO:0004185">
    <property type="term" value="F:serine-type carboxypeptidase activity"/>
    <property type="evidence" value="ECO:0007669"/>
    <property type="project" value="UniProtKB-UniRule"/>
</dbReference>
<dbReference type="PROSITE" id="PS00131">
    <property type="entry name" value="CARBOXYPEPT_SER_SER"/>
    <property type="match status" value="1"/>
</dbReference>
<protein>
    <recommendedName>
        <fullName evidence="13">Carboxypeptidase</fullName>
        <ecNumber evidence="13">3.4.16.-</ecNumber>
    </recommendedName>
</protein>
<sequence>MRLRLYTLLLGACKLVLGLQDQRVLGSGSSNPVIPHNSDRHAHLDSWPKPWNVLFDDVTAKTKPAGEYLVGLAPGALTEQVKDLKLKPPNRKPNRSWDYIVHGADVQALQIQDEGGKIHQKIGGKLDNFSLRARKIDPSQLGVDTVKQYSGYLDDNDQDKHLFYWFFESRNDPTTDPVILWLQGGPGCSSLTGLFLELGPAKINNRIEVVHNSNSWNTNASLIFLDQPINVGYSYGKDSVNNTMAAGKDAYALLTLFFHIFPEYAKQDFHIAGESYGGHYVPAFASEILAHKERNINLKSVMIGNGLFDSYTQYPYYRPMACGDGGYPAVLNQSTCQSMDDALPRCQSLIKSCYDSENVCMPATDYCASALLMPYYRAGMNVYDIRKNCEDSSNSCYPAMGWATKWLNNDGVMDALGVEVDGYDSCNVNLTEKFMMTGDWMRPFSHLIPMVLEQIPVLIYAGDADFICNWLGNLAWTNELKWPGQKMYNAADMFPLVMGSSHEGREYGQVKSAMNLTFMRIYGAGHMTPMDQPDKSLDFLTRWLGGEWITQS</sequence>
<evidence type="ECO:0000256" key="11">
    <source>
        <dbReference type="ARBA" id="ARBA00025622"/>
    </source>
</evidence>
<feature type="chain" id="PRO_5028505445" description="Carboxypeptidase" evidence="13">
    <location>
        <begin position="19"/>
        <end position="552"/>
    </location>
</feature>
<proteinExistence type="inferred from homology"/>
<evidence type="ECO:0000313" key="14">
    <source>
        <dbReference type="EMBL" id="GFP57913.1"/>
    </source>
</evidence>
<evidence type="ECO:0000313" key="15">
    <source>
        <dbReference type="Proteomes" id="UP000517252"/>
    </source>
</evidence>
<dbReference type="PRINTS" id="PR00724">
    <property type="entry name" value="CRBOXYPTASEC"/>
</dbReference>
<accession>A0A6V8R5L9</accession>
<gene>
    <name evidence="14" type="ORF">TASIC1_0009025000</name>
</gene>
<keyword evidence="3" id="KW-0926">Vacuole</keyword>
<keyword evidence="8" id="KW-0865">Zymogen</keyword>
<comment type="similarity">
    <text evidence="2 13">Belongs to the peptidase S10 family.</text>
</comment>
<dbReference type="EMBL" id="BLZH01000009">
    <property type="protein sequence ID" value="GFP57913.1"/>
    <property type="molecule type" value="Genomic_DNA"/>
</dbReference>
<comment type="caution">
    <text evidence="14">The sequence shown here is derived from an EMBL/GenBank/DDBJ whole genome shotgun (WGS) entry which is preliminary data.</text>
</comment>
<comment type="function">
    <text evidence="11">Vacuolar carboxypeptidase involved in degradation of small peptides. Digests preferentially peptides containing an aliphatic or hydrophobic residue in P1' position, as well as methionine, leucine or phenylalanine in P1 position of ester substrate.</text>
</comment>
<dbReference type="GO" id="GO:0000328">
    <property type="term" value="C:fungal-type vacuole lumen"/>
    <property type="evidence" value="ECO:0007669"/>
    <property type="project" value="UniProtKB-ARBA"/>
</dbReference>
<comment type="catalytic activity">
    <reaction evidence="12">
        <text>Release of a C-terminal amino acid with broad specificity.</text>
        <dbReference type="EC" id="3.4.16.5"/>
    </reaction>
</comment>
<evidence type="ECO:0000256" key="13">
    <source>
        <dbReference type="RuleBase" id="RU361156"/>
    </source>
</evidence>
<evidence type="ECO:0000256" key="4">
    <source>
        <dbReference type="ARBA" id="ARBA00022645"/>
    </source>
</evidence>
<dbReference type="GO" id="GO:0006508">
    <property type="term" value="P:proteolysis"/>
    <property type="evidence" value="ECO:0007669"/>
    <property type="project" value="UniProtKB-KW"/>
</dbReference>
<keyword evidence="5 13" id="KW-0645">Protease</keyword>
<evidence type="ECO:0000256" key="9">
    <source>
        <dbReference type="ARBA" id="ARBA00023157"/>
    </source>
</evidence>
<evidence type="ECO:0000256" key="3">
    <source>
        <dbReference type="ARBA" id="ARBA00022554"/>
    </source>
</evidence>
<dbReference type="AlphaFoldDB" id="A0A6V8R5L9"/>
<keyword evidence="6 13" id="KW-0732">Signal</keyword>
<evidence type="ECO:0000256" key="12">
    <source>
        <dbReference type="ARBA" id="ARBA00052076"/>
    </source>
</evidence>
<evidence type="ECO:0000256" key="2">
    <source>
        <dbReference type="ARBA" id="ARBA00009431"/>
    </source>
</evidence>
<dbReference type="Proteomes" id="UP000517252">
    <property type="component" value="Unassembled WGS sequence"/>
</dbReference>
<evidence type="ECO:0000256" key="10">
    <source>
        <dbReference type="ARBA" id="ARBA00023180"/>
    </source>
</evidence>
<dbReference type="InterPro" id="IPR001563">
    <property type="entry name" value="Peptidase_S10"/>
</dbReference>
<dbReference type="Gene3D" id="3.40.50.1820">
    <property type="entry name" value="alpha/beta hydrolase"/>
    <property type="match status" value="1"/>
</dbReference>
<dbReference type="PANTHER" id="PTHR11802">
    <property type="entry name" value="SERINE PROTEASE FAMILY S10 SERINE CARBOXYPEPTIDASE"/>
    <property type="match status" value="1"/>
</dbReference>
<organism evidence="14 15">
    <name type="scientific">Trichoderma asperellum</name>
    <name type="common">Filamentous fungus</name>
    <dbReference type="NCBI Taxonomy" id="101201"/>
    <lineage>
        <taxon>Eukaryota</taxon>
        <taxon>Fungi</taxon>
        <taxon>Dikarya</taxon>
        <taxon>Ascomycota</taxon>
        <taxon>Pezizomycotina</taxon>
        <taxon>Sordariomycetes</taxon>
        <taxon>Hypocreomycetidae</taxon>
        <taxon>Hypocreales</taxon>
        <taxon>Hypocreaceae</taxon>
        <taxon>Trichoderma</taxon>
    </lineage>
</organism>
<dbReference type="SUPFAM" id="SSF53474">
    <property type="entry name" value="alpha/beta-Hydrolases"/>
    <property type="match status" value="1"/>
</dbReference>
<dbReference type="EC" id="3.4.16.-" evidence="13"/>
<dbReference type="InterPro" id="IPR018202">
    <property type="entry name" value="Ser_caboxypep_ser_AS"/>
</dbReference>
<dbReference type="PANTHER" id="PTHR11802:SF113">
    <property type="entry name" value="SERINE CARBOXYPEPTIDASE CTSA-4.1"/>
    <property type="match status" value="1"/>
</dbReference>
<reference evidence="14 15" key="1">
    <citation type="submission" date="2020-07" db="EMBL/GenBank/DDBJ databases">
        <title>Trichoderma asperellum IC-1 whole genome shotgun sequence.</title>
        <authorList>
            <person name="Kanamasa S."/>
            <person name="Takahashi H."/>
        </authorList>
    </citation>
    <scope>NUCLEOTIDE SEQUENCE [LARGE SCALE GENOMIC DNA]</scope>
    <source>
        <strain evidence="14 15">IC-1</strain>
    </source>
</reference>
<evidence type="ECO:0000256" key="6">
    <source>
        <dbReference type="ARBA" id="ARBA00022729"/>
    </source>
</evidence>
<feature type="signal peptide" evidence="13">
    <location>
        <begin position="1"/>
        <end position="18"/>
    </location>
</feature>
<evidence type="ECO:0000256" key="7">
    <source>
        <dbReference type="ARBA" id="ARBA00022801"/>
    </source>
</evidence>
<dbReference type="InterPro" id="IPR029058">
    <property type="entry name" value="AB_hydrolase_fold"/>
</dbReference>
<dbReference type="OrthoDB" id="443318at2759"/>